<dbReference type="PANTHER" id="PTHR12993:SF28">
    <property type="entry name" value="LMBE FAMILY PROTEIN"/>
    <property type="match status" value="1"/>
</dbReference>
<dbReference type="Gene3D" id="3.40.50.10320">
    <property type="entry name" value="LmbE-like"/>
    <property type="match status" value="1"/>
</dbReference>
<reference evidence="2 3" key="1">
    <citation type="journal article" date="2016" name="Arch. Microbiol.">
        <title>Streptomyces zhihengii sp. nov., isolated from rhizospheric soil of Psammosilene tunicoides.</title>
        <authorList>
            <person name="Huang M.J."/>
            <person name="Fei J.J."/>
            <person name="Salam N."/>
            <person name="Kim C.J."/>
            <person name="Hozzein W.N."/>
            <person name="Xiao M."/>
            <person name="Huang H.Q."/>
            <person name="Li W.J."/>
        </authorList>
    </citation>
    <scope>NUCLEOTIDE SEQUENCE [LARGE SCALE GENOMIC DNA]</scope>
    <source>
        <strain evidence="2 3">YIM T102</strain>
    </source>
</reference>
<sequence>MAEPYAPVPDDWQRALAVVAHPDDLEYGPALAVAAWTAAGREVSYLMVTRGQAGMDTVTPEEAGRIREEEEIRAAALVGVKEIEFLDHPDGTIEYGLPLRRDIAAAIRRHRPDILVTLNFHERWRGGDWNSPDHRHVGRALLDAASDAGNRWIFPELAAEGLEPWKGVRYVAVGGSPFAGHAVDVTGCMDQGVAALEAHRSYLDYLDDLGPGHPMADARGFLEKKVRTFGERFGGVPAIAFELIGV</sequence>
<evidence type="ECO:0000313" key="2">
    <source>
        <dbReference type="EMBL" id="MBM9618446.1"/>
    </source>
</evidence>
<gene>
    <name evidence="2" type="ORF">JE024_06735</name>
</gene>
<evidence type="ECO:0000256" key="1">
    <source>
        <dbReference type="ARBA" id="ARBA00022833"/>
    </source>
</evidence>
<dbReference type="InterPro" id="IPR024078">
    <property type="entry name" value="LmbE-like_dom_sf"/>
</dbReference>
<proteinExistence type="predicted"/>
<dbReference type="SUPFAM" id="SSF102588">
    <property type="entry name" value="LmbE-like"/>
    <property type="match status" value="1"/>
</dbReference>
<comment type="caution">
    <text evidence="2">The sequence shown here is derived from an EMBL/GenBank/DDBJ whole genome shotgun (WGS) entry which is preliminary data.</text>
</comment>
<dbReference type="PANTHER" id="PTHR12993">
    <property type="entry name" value="N-ACETYLGLUCOSAMINYL-PHOSPHATIDYLINOSITOL DE-N-ACETYLASE-RELATED"/>
    <property type="match status" value="1"/>
</dbReference>
<keyword evidence="1" id="KW-0862">Zinc</keyword>
<organism evidence="2 3">
    <name type="scientific">Streptomyces zhihengii</name>
    <dbReference type="NCBI Taxonomy" id="1818004"/>
    <lineage>
        <taxon>Bacteria</taxon>
        <taxon>Bacillati</taxon>
        <taxon>Actinomycetota</taxon>
        <taxon>Actinomycetes</taxon>
        <taxon>Kitasatosporales</taxon>
        <taxon>Streptomycetaceae</taxon>
        <taxon>Streptomyces</taxon>
    </lineage>
</organism>
<dbReference type="EMBL" id="JAFEJA010000001">
    <property type="protein sequence ID" value="MBM9618446.1"/>
    <property type="molecule type" value="Genomic_DNA"/>
</dbReference>
<protein>
    <submittedName>
        <fullName evidence="2">PIG-L family deacetylase</fullName>
    </submittedName>
</protein>
<dbReference type="Pfam" id="PF02585">
    <property type="entry name" value="PIG-L"/>
    <property type="match status" value="1"/>
</dbReference>
<evidence type="ECO:0000313" key="3">
    <source>
        <dbReference type="Proteomes" id="UP000664109"/>
    </source>
</evidence>
<accession>A0ABS2ULM0</accession>
<name>A0ABS2ULM0_9ACTN</name>
<keyword evidence="3" id="KW-1185">Reference proteome</keyword>
<dbReference type="Proteomes" id="UP000664109">
    <property type="component" value="Unassembled WGS sequence"/>
</dbReference>
<dbReference type="RefSeq" id="WP_205372717.1">
    <property type="nucleotide sequence ID" value="NZ_JAFEJA010000001.1"/>
</dbReference>
<dbReference type="InterPro" id="IPR003737">
    <property type="entry name" value="GlcNAc_PI_deacetylase-related"/>
</dbReference>